<feature type="compositionally biased region" description="Low complexity" evidence="1">
    <location>
        <begin position="50"/>
        <end position="59"/>
    </location>
</feature>
<accession>W6ZMF0</accession>
<name>W6ZMF0_COCMI</name>
<dbReference type="OrthoDB" id="3695727at2759"/>
<feature type="non-terminal residue" evidence="2">
    <location>
        <position position="92"/>
    </location>
</feature>
<evidence type="ECO:0000256" key="1">
    <source>
        <dbReference type="SAM" id="MobiDB-lite"/>
    </source>
</evidence>
<feature type="compositionally biased region" description="Gly residues" evidence="1">
    <location>
        <begin position="61"/>
        <end position="92"/>
    </location>
</feature>
<gene>
    <name evidence="2" type="ORF">COCMIDRAFT_53981</name>
</gene>
<keyword evidence="3" id="KW-1185">Reference proteome</keyword>
<evidence type="ECO:0000313" key="3">
    <source>
        <dbReference type="Proteomes" id="UP000054032"/>
    </source>
</evidence>
<dbReference type="RefSeq" id="XP_007688682.1">
    <property type="nucleotide sequence ID" value="XM_007690492.1"/>
</dbReference>
<organism evidence="2 3">
    <name type="scientific">Bipolaris oryzae ATCC 44560</name>
    <dbReference type="NCBI Taxonomy" id="930090"/>
    <lineage>
        <taxon>Eukaryota</taxon>
        <taxon>Fungi</taxon>
        <taxon>Dikarya</taxon>
        <taxon>Ascomycota</taxon>
        <taxon>Pezizomycotina</taxon>
        <taxon>Dothideomycetes</taxon>
        <taxon>Pleosporomycetidae</taxon>
        <taxon>Pleosporales</taxon>
        <taxon>Pleosporineae</taxon>
        <taxon>Pleosporaceae</taxon>
        <taxon>Bipolaris</taxon>
    </lineage>
</organism>
<dbReference type="HOGENOM" id="CLU_173447_0_0_1"/>
<evidence type="ECO:0000313" key="2">
    <source>
        <dbReference type="EMBL" id="EUC44771.1"/>
    </source>
</evidence>
<feature type="region of interest" description="Disordered" evidence="1">
    <location>
        <begin position="20"/>
        <end position="92"/>
    </location>
</feature>
<dbReference type="GeneID" id="19124605"/>
<dbReference type="AlphaFoldDB" id="W6ZMF0"/>
<dbReference type="STRING" id="930090.W6ZMF0"/>
<dbReference type="EMBL" id="KI963997">
    <property type="protein sequence ID" value="EUC44771.1"/>
    <property type="molecule type" value="Genomic_DNA"/>
</dbReference>
<dbReference type="KEGG" id="bor:COCMIDRAFT_53981"/>
<proteinExistence type="predicted"/>
<sequence>MKYHTAQILALTSIVSALPHPQRYGGGSGVQPSAPLTTAPASSGPTYDDLPASGSTPPAGGRPGGSGGGAKGGLGGLVGGGANGGAGIGGLV</sequence>
<protein>
    <submittedName>
        <fullName evidence="2">Uncharacterized protein</fullName>
    </submittedName>
</protein>
<reference evidence="2 3" key="1">
    <citation type="journal article" date="2013" name="PLoS Genet.">
        <title>Comparative genome structure, secondary metabolite, and effector coding capacity across Cochliobolus pathogens.</title>
        <authorList>
            <person name="Condon B.J."/>
            <person name="Leng Y."/>
            <person name="Wu D."/>
            <person name="Bushley K.E."/>
            <person name="Ohm R.A."/>
            <person name="Otillar R."/>
            <person name="Martin J."/>
            <person name="Schackwitz W."/>
            <person name="Grimwood J."/>
            <person name="MohdZainudin N."/>
            <person name="Xue C."/>
            <person name="Wang R."/>
            <person name="Manning V.A."/>
            <person name="Dhillon B."/>
            <person name="Tu Z.J."/>
            <person name="Steffenson B.J."/>
            <person name="Salamov A."/>
            <person name="Sun H."/>
            <person name="Lowry S."/>
            <person name="LaButti K."/>
            <person name="Han J."/>
            <person name="Copeland A."/>
            <person name="Lindquist E."/>
            <person name="Barry K."/>
            <person name="Schmutz J."/>
            <person name="Baker S.E."/>
            <person name="Ciuffetti L.M."/>
            <person name="Grigoriev I.V."/>
            <person name="Zhong S."/>
            <person name="Turgeon B.G."/>
        </authorList>
    </citation>
    <scope>NUCLEOTIDE SEQUENCE [LARGE SCALE GENOMIC DNA]</scope>
    <source>
        <strain evidence="2 3">ATCC 44560</strain>
    </source>
</reference>
<dbReference type="Proteomes" id="UP000054032">
    <property type="component" value="Unassembled WGS sequence"/>
</dbReference>
<feature type="compositionally biased region" description="Polar residues" evidence="1">
    <location>
        <begin position="30"/>
        <end position="45"/>
    </location>
</feature>